<organism evidence="1">
    <name type="scientific">Anguilla anguilla</name>
    <name type="common">European freshwater eel</name>
    <name type="synonym">Muraena anguilla</name>
    <dbReference type="NCBI Taxonomy" id="7936"/>
    <lineage>
        <taxon>Eukaryota</taxon>
        <taxon>Metazoa</taxon>
        <taxon>Chordata</taxon>
        <taxon>Craniata</taxon>
        <taxon>Vertebrata</taxon>
        <taxon>Euteleostomi</taxon>
        <taxon>Actinopterygii</taxon>
        <taxon>Neopterygii</taxon>
        <taxon>Teleostei</taxon>
        <taxon>Anguilliformes</taxon>
        <taxon>Anguillidae</taxon>
        <taxon>Anguilla</taxon>
    </lineage>
</organism>
<proteinExistence type="predicted"/>
<reference evidence="1" key="1">
    <citation type="submission" date="2014-11" db="EMBL/GenBank/DDBJ databases">
        <authorList>
            <person name="Amaro Gonzalez C."/>
        </authorList>
    </citation>
    <scope>NUCLEOTIDE SEQUENCE</scope>
</reference>
<dbReference type="EMBL" id="GBXM01001294">
    <property type="protein sequence ID" value="JAI07284.1"/>
    <property type="molecule type" value="Transcribed_RNA"/>
</dbReference>
<evidence type="ECO:0000313" key="1">
    <source>
        <dbReference type="EMBL" id="JAI07284.1"/>
    </source>
</evidence>
<accession>A0A0E9Y032</accession>
<protein>
    <submittedName>
        <fullName evidence="1">Uncharacterized protein</fullName>
    </submittedName>
</protein>
<sequence length="18" mass="2223">MFLEMILWIIKKAVRLCD</sequence>
<name>A0A0E9Y032_ANGAN</name>
<dbReference type="AlphaFoldDB" id="A0A0E9Y032"/>
<reference evidence="1" key="2">
    <citation type="journal article" date="2015" name="Fish Shellfish Immunol.">
        <title>Early steps in the European eel (Anguilla anguilla)-Vibrio vulnificus interaction in the gills: Role of the RtxA13 toxin.</title>
        <authorList>
            <person name="Callol A."/>
            <person name="Pajuelo D."/>
            <person name="Ebbesson L."/>
            <person name="Teles M."/>
            <person name="MacKenzie S."/>
            <person name="Amaro C."/>
        </authorList>
    </citation>
    <scope>NUCLEOTIDE SEQUENCE</scope>
</reference>